<comment type="caution">
    <text evidence="2">The sequence shown here is derived from an EMBL/GenBank/DDBJ whole genome shotgun (WGS) entry which is preliminary data.</text>
</comment>
<protein>
    <submittedName>
        <fullName evidence="2">Putative membrane protein</fullName>
    </submittedName>
</protein>
<proteinExistence type="predicted"/>
<organism evidence="2 3">
    <name type="scientific">Clostridium cylindrosporum DSM 605</name>
    <dbReference type="NCBI Taxonomy" id="1121307"/>
    <lineage>
        <taxon>Bacteria</taxon>
        <taxon>Bacillati</taxon>
        <taxon>Bacillota</taxon>
        <taxon>Clostridia</taxon>
        <taxon>Eubacteriales</taxon>
        <taxon>Clostridiaceae</taxon>
        <taxon>Clostridium</taxon>
    </lineage>
</organism>
<keyword evidence="3" id="KW-1185">Reference proteome</keyword>
<dbReference type="STRING" id="1121307.CLCY_6c00720"/>
<dbReference type="RefSeq" id="WP_048569275.1">
    <property type="nucleotide sequence ID" value="NZ_LFVU01000002.1"/>
</dbReference>
<keyword evidence="1" id="KW-1133">Transmembrane helix</keyword>
<evidence type="ECO:0000313" key="3">
    <source>
        <dbReference type="Proteomes" id="UP000036756"/>
    </source>
</evidence>
<evidence type="ECO:0000313" key="2">
    <source>
        <dbReference type="EMBL" id="KMT23191.1"/>
    </source>
</evidence>
<dbReference type="Pfam" id="PF17248">
    <property type="entry name" value="DUF5317"/>
    <property type="match status" value="1"/>
</dbReference>
<feature type="transmembrane region" description="Helical" evidence="1">
    <location>
        <begin position="76"/>
        <end position="98"/>
    </location>
</feature>
<dbReference type="OrthoDB" id="1906557at2"/>
<feature type="transmembrane region" description="Helical" evidence="1">
    <location>
        <begin position="148"/>
        <end position="172"/>
    </location>
</feature>
<keyword evidence="1" id="KW-0812">Transmembrane</keyword>
<dbReference type="EMBL" id="LFVU01000002">
    <property type="protein sequence ID" value="KMT23191.1"/>
    <property type="molecule type" value="Genomic_DNA"/>
</dbReference>
<keyword evidence="1" id="KW-0472">Membrane</keyword>
<dbReference type="PATRIC" id="fig|1121307.3.peg.2204"/>
<sequence>MIETVILAMIFAKVKGYNIKPVFNSWEFYPVIFMELIIIIAQINIFLGNYFLVQYSGILKTTYLCTYLFIIFKHEIYIKAIIGSAFIVLGGLLNDIAIKSNSGMMPVFPALSYLTGYAKVDSFSKVNDIHVLGSSSVKYICLTDIFDLGYSILSIGDIFIRVFVFIIIYAAIKKINESRIIKL</sequence>
<gene>
    <name evidence="2" type="ORF">CLCY_6c00720</name>
</gene>
<feature type="transmembrane region" description="Helical" evidence="1">
    <location>
        <begin position="32"/>
        <end position="55"/>
    </location>
</feature>
<dbReference type="InterPro" id="IPR035168">
    <property type="entry name" value="DUF5317"/>
</dbReference>
<dbReference type="AlphaFoldDB" id="A0A0J8G6F9"/>
<accession>A0A0J8G6F9</accession>
<reference evidence="2 3" key="1">
    <citation type="submission" date="2015-06" db="EMBL/GenBank/DDBJ databases">
        <title>Draft genome sequence of the purine-degrading Clostridium cylindrosporum HC-1 (DSM 605).</title>
        <authorList>
            <person name="Poehlein A."/>
            <person name="Schiel-Bengelsdorf B."/>
            <person name="Bengelsdorf F."/>
            <person name="Daniel R."/>
            <person name="Duerre P."/>
        </authorList>
    </citation>
    <scope>NUCLEOTIDE SEQUENCE [LARGE SCALE GENOMIC DNA]</scope>
    <source>
        <strain evidence="2 3">DSM 605</strain>
    </source>
</reference>
<dbReference type="Proteomes" id="UP000036756">
    <property type="component" value="Unassembled WGS sequence"/>
</dbReference>
<name>A0A0J8G6F9_CLOCY</name>
<evidence type="ECO:0000256" key="1">
    <source>
        <dbReference type="SAM" id="Phobius"/>
    </source>
</evidence>